<evidence type="ECO:0000313" key="3">
    <source>
        <dbReference type="Proteomes" id="UP001056429"/>
    </source>
</evidence>
<evidence type="ECO:0000313" key="2">
    <source>
        <dbReference type="EMBL" id="MCM1990777.1"/>
    </source>
</evidence>
<dbReference type="Proteomes" id="UP001056429">
    <property type="component" value="Unassembled WGS sequence"/>
</dbReference>
<reference evidence="2" key="1">
    <citation type="journal article" date="2021" name="mSystems">
        <title>Bacteria and Archaea Synergistically Convert Glycine Betaine to Biogenic Methane in the Formosa Cold Seep of the South China Sea.</title>
        <authorList>
            <person name="Li L."/>
            <person name="Zhang W."/>
            <person name="Zhang S."/>
            <person name="Song L."/>
            <person name="Sun Q."/>
            <person name="Zhang H."/>
            <person name="Xiang H."/>
            <person name="Dong X."/>
        </authorList>
    </citation>
    <scope>NUCLEOTIDE SEQUENCE</scope>
    <source>
        <strain evidence="2">ZWT</strain>
    </source>
</reference>
<dbReference type="Gene3D" id="3.40.630.40">
    <property type="entry name" value="Zn-dependent exopeptidases"/>
    <property type="match status" value="1"/>
</dbReference>
<dbReference type="EMBL" id="JAGSOJ010000002">
    <property type="protein sequence ID" value="MCM1990777.1"/>
    <property type="molecule type" value="Genomic_DNA"/>
</dbReference>
<dbReference type="NCBIfam" id="TIGR02867">
    <property type="entry name" value="spore_II_P"/>
    <property type="match status" value="1"/>
</dbReference>
<comment type="caution">
    <text evidence="2">The sequence shown here is derived from an EMBL/GenBank/DDBJ whole genome shotgun (WGS) entry which is preliminary data.</text>
</comment>
<reference evidence="2" key="2">
    <citation type="submission" date="2021-04" db="EMBL/GenBank/DDBJ databases">
        <authorList>
            <person name="Dong X."/>
        </authorList>
    </citation>
    <scope>NUCLEOTIDE SEQUENCE</scope>
    <source>
        <strain evidence="2">ZWT</strain>
    </source>
</reference>
<dbReference type="Pfam" id="PF07454">
    <property type="entry name" value="SpoIIP"/>
    <property type="match status" value="1"/>
</dbReference>
<keyword evidence="1" id="KW-1133">Transmembrane helix</keyword>
<keyword evidence="3" id="KW-1185">Reference proteome</keyword>
<evidence type="ECO:0000256" key="1">
    <source>
        <dbReference type="SAM" id="Phobius"/>
    </source>
</evidence>
<organism evidence="2 3">
    <name type="scientific">Oceanirhabdus seepicola</name>
    <dbReference type="NCBI Taxonomy" id="2828781"/>
    <lineage>
        <taxon>Bacteria</taxon>
        <taxon>Bacillati</taxon>
        <taxon>Bacillota</taxon>
        <taxon>Clostridia</taxon>
        <taxon>Eubacteriales</taxon>
        <taxon>Clostridiaceae</taxon>
        <taxon>Oceanirhabdus</taxon>
    </lineage>
</organism>
<proteinExistence type="predicted"/>
<name>A0A9J6P402_9CLOT</name>
<keyword evidence="1" id="KW-0472">Membrane</keyword>
<protein>
    <submittedName>
        <fullName evidence="2">Stage II sporulation protein P</fullName>
    </submittedName>
</protein>
<sequence>MYKRVESGGYKVLLFISLLVILISLVLVSRDGMKNYLLSGFYENSFQREIPLMDVKSAYNEGKSGTSSRLFKIIGSGLSRELNLLGVGYVQAQGVNNESIATSAGADPKRNTGNDEFSFDYGTYENRGIKVNRRYSDKNLVAGVYNPALVFNYPTNKPQVLIYHTHNGEGYGANKADERDNDKNVVAVGNALTEELENYGIMVIHDTTIHDDKDYDKAYYESVKTMEKYLDKYGDMDLVIDIHRDAVDNKAAVTTRLNGKDVAKIMFVFARENEHFQDNYKVASDLLKITNSLYPSLLRGEGEFYRNHGINYYNQHKSKGAVLIEVGAHTNKPQEAKETAKYLGRIMAEYLYKKYTEV</sequence>
<accession>A0A9J6P402</accession>
<dbReference type="AlphaFoldDB" id="A0A9J6P402"/>
<keyword evidence="1" id="KW-0812">Transmembrane</keyword>
<gene>
    <name evidence="2" type="ORF">KDK92_13685</name>
</gene>
<feature type="transmembrane region" description="Helical" evidence="1">
    <location>
        <begin position="12"/>
        <end position="29"/>
    </location>
</feature>
<dbReference type="RefSeq" id="WP_250859869.1">
    <property type="nucleotide sequence ID" value="NZ_JAGSOJ010000002.1"/>
</dbReference>
<dbReference type="InterPro" id="IPR010897">
    <property type="entry name" value="Spore_II_P"/>
</dbReference>